<dbReference type="Proteomes" id="UP000245793">
    <property type="component" value="Unassembled WGS sequence"/>
</dbReference>
<dbReference type="Gene3D" id="2.60.15.10">
    <property type="entry name" value="F0F1 ATP synthase delta/epsilon subunit, N-terminal"/>
    <property type="match status" value="1"/>
</dbReference>
<dbReference type="AlphaFoldDB" id="A0A2U1E3D9"/>
<organism evidence="12 13">
    <name type="scientific">Ezakiella coagulans</name>
    <dbReference type="NCBI Taxonomy" id="46507"/>
    <lineage>
        <taxon>Bacteria</taxon>
        <taxon>Bacillati</taxon>
        <taxon>Bacillota</taxon>
        <taxon>Tissierellia</taxon>
        <taxon>Ezakiella</taxon>
    </lineage>
</organism>
<dbReference type="InterPro" id="IPR020547">
    <property type="entry name" value="ATP_synth_F1_esu_C"/>
</dbReference>
<dbReference type="InterPro" id="IPR036794">
    <property type="entry name" value="ATP_F1_dsu/esu_C_sf"/>
</dbReference>
<dbReference type="SUPFAM" id="SSF51344">
    <property type="entry name" value="Epsilon subunit of F1F0-ATP synthase N-terminal domain"/>
    <property type="match status" value="1"/>
</dbReference>
<dbReference type="RefSeq" id="WP_034546934.1">
    <property type="nucleotide sequence ID" value="NZ_CAUPJO010000010.1"/>
</dbReference>
<dbReference type="GO" id="GO:0005886">
    <property type="term" value="C:plasma membrane"/>
    <property type="evidence" value="ECO:0007669"/>
    <property type="project" value="UniProtKB-SubCell"/>
</dbReference>
<reference evidence="12 13" key="1">
    <citation type="submission" date="2018-04" db="EMBL/GenBank/DDBJ databases">
        <title>Genomic Encyclopedia of Type Strains, Phase IV (KMG-IV): sequencing the most valuable type-strain genomes for metagenomic binning, comparative biology and taxonomic classification.</title>
        <authorList>
            <person name="Goeker M."/>
        </authorList>
    </citation>
    <scope>NUCLEOTIDE SEQUENCE [LARGE SCALE GENOMIC DNA]</scope>
    <source>
        <strain evidence="12 13">DSM 20705</strain>
    </source>
</reference>
<evidence type="ECO:0000256" key="2">
    <source>
        <dbReference type="ARBA" id="ARBA00005712"/>
    </source>
</evidence>
<keyword evidence="3 8" id="KW-0813">Transport</keyword>
<dbReference type="GO" id="GO:0045259">
    <property type="term" value="C:proton-transporting ATP synthase complex"/>
    <property type="evidence" value="ECO:0007669"/>
    <property type="project" value="UniProtKB-KW"/>
</dbReference>
<dbReference type="InterPro" id="IPR001469">
    <property type="entry name" value="ATP_synth_F1_dsu/esu"/>
</dbReference>
<evidence type="ECO:0000259" key="10">
    <source>
        <dbReference type="Pfam" id="PF00401"/>
    </source>
</evidence>
<proteinExistence type="inferred from homology"/>
<comment type="subcellular location">
    <subcellularLocation>
        <location evidence="1 8">Cell membrane</location>
        <topology evidence="1 8">Peripheral membrane protein</topology>
    </subcellularLocation>
</comment>
<keyword evidence="5 8" id="KW-0472">Membrane</keyword>
<dbReference type="CDD" id="cd12152">
    <property type="entry name" value="F1-ATPase_delta"/>
    <property type="match status" value="1"/>
</dbReference>
<keyword evidence="13" id="KW-1185">Reference proteome</keyword>
<comment type="function">
    <text evidence="8">Produces ATP from ADP in the presence of a proton gradient across the membrane.</text>
</comment>
<protein>
    <recommendedName>
        <fullName evidence="8">ATP synthase epsilon chain</fullName>
    </recommendedName>
    <alternativeName>
        <fullName evidence="8">ATP synthase F1 sector epsilon subunit</fullName>
    </alternativeName>
    <alternativeName>
        <fullName evidence="8">F-ATPase epsilon subunit</fullName>
    </alternativeName>
</protein>
<dbReference type="PANTHER" id="PTHR13822">
    <property type="entry name" value="ATP SYNTHASE DELTA/EPSILON CHAIN"/>
    <property type="match status" value="1"/>
</dbReference>
<dbReference type="SUPFAM" id="SSF46604">
    <property type="entry name" value="Epsilon subunit of F1F0-ATP synthase C-terminal domain"/>
    <property type="match status" value="1"/>
</dbReference>
<gene>
    <name evidence="8" type="primary">atpC</name>
    <name evidence="12" type="ORF">C7381_10692</name>
</gene>
<dbReference type="InterPro" id="IPR020546">
    <property type="entry name" value="ATP_synth_F1_dsu/esu_N"/>
</dbReference>
<feature type="domain" description="ATP synthase epsilon subunit C-terminal" evidence="10">
    <location>
        <begin position="85"/>
        <end position="127"/>
    </location>
</feature>
<evidence type="ECO:0000256" key="3">
    <source>
        <dbReference type="ARBA" id="ARBA00022448"/>
    </source>
</evidence>
<dbReference type="PANTHER" id="PTHR13822:SF10">
    <property type="entry name" value="ATP SYNTHASE EPSILON CHAIN, CHLOROPLASTIC"/>
    <property type="match status" value="1"/>
</dbReference>
<keyword evidence="8" id="KW-0375">Hydrogen ion transport</keyword>
<dbReference type="Pfam" id="PF02823">
    <property type="entry name" value="ATP-synt_DE_N"/>
    <property type="match status" value="1"/>
</dbReference>
<keyword evidence="8" id="KW-1003">Cell membrane</keyword>
<evidence type="ECO:0000256" key="5">
    <source>
        <dbReference type="ARBA" id="ARBA00023136"/>
    </source>
</evidence>
<accession>A0A2U1E3D9</accession>
<comment type="similarity">
    <text evidence="2 8 9">Belongs to the ATPase epsilon chain family.</text>
</comment>
<dbReference type="HAMAP" id="MF_00530">
    <property type="entry name" value="ATP_synth_epsil_bac"/>
    <property type="match status" value="1"/>
</dbReference>
<dbReference type="NCBIfam" id="TIGR01216">
    <property type="entry name" value="ATP_synt_epsi"/>
    <property type="match status" value="1"/>
</dbReference>
<evidence type="ECO:0000256" key="8">
    <source>
        <dbReference type="HAMAP-Rule" id="MF_00530"/>
    </source>
</evidence>
<keyword evidence="4 8" id="KW-0406">Ion transport</keyword>
<dbReference type="Pfam" id="PF00401">
    <property type="entry name" value="ATP-synt_DE"/>
    <property type="match status" value="1"/>
</dbReference>
<evidence type="ECO:0000259" key="11">
    <source>
        <dbReference type="Pfam" id="PF02823"/>
    </source>
</evidence>
<dbReference type="GO" id="GO:0046933">
    <property type="term" value="F:proton-transporting ATP synthase activity, rotational mechanism"/>
    <property type="evidence" value="ECO:0007669"/>
    <property type="project" value="UniProtKB-UniRule"/>
</dbReference>
<dbReference type="EMBL" id="QEKV01000006">
    <property type="protein sequence ID" value="PVY94219.1"/>
    <property type="molecule type" value="Genomic_DNA"/>
</dbReference>
<keyword evidence="7 8" id="KW-0066">ATP synthesis</keyword>
<evidence type="ECO:0000256" key="1">
    <source>
        <dbReference type="ARBA" id="ARBA00004202"/>
    </source>
</evidence>
<dbReference type="GO" id="GO:0005524">
    <property type="term" value="F:ATP binding"/>
    <property type="evidence" value="ECO:0007669"/>
    <property type="project" value="UniProtKB-UniRule"/>
</dbReference>
<evidence type="ECO:0000256" key="9">
    <source>
        <dbReference type="RuleBase" id="RU003656"/>
    </source>
</evidence>
<evidence type="ECO:0000313" key="12">
    <source>
        <dbReference type="EMBL" id="PVY94219.1"/>
    </source>
</evidence>
<dbReference type="InterPro" id="IPR036771">
    <property type="entry name" value="ATPsynth_dsu/esu_N"/>
</dbReference>
<evidence type="ECO:0000313" key="13">
    <source>
        <dbReference type="Proteomes" id="UP000245793"/>
    </source>
</evidence>
<evidence type="ECO:0000256" key="7">
    <source>
        <dbReference type="ARBA" id="ARBA00023310"/>
    </source>
</evidence>
<feature type="domain" description="ATP synthase F1 complex delta/epsilon subunit N-terminal" evidence="11">
    <location>
        <begin position="4"/>
        <end position="80"/>
    </location>
</feature>
<comment type="subunit">
    <text evidence="8 9">F-type ATPases have 2 components, CF(1) - the catalytic core - and CF(0) - the membrane proton channel. CF(1) has five subunits: alpha(3), beta(3), gamma(1), delta(1), epsilon(1). CF(0) has three main subunits: a, b and c.</text>
</comment>
<evidence type="ECO:0000256" key="6">
    <source>
        <dbReference type="ARBA" id="ARBA00023196"/>
    </source>
</evidence>
<keyword evidence="6 8" id="KW-0139">CF(1)</keyword>
<sequence length="128" mass="14341">MQFYLKIVSPDRLFFDGYVDSIVVKGTEGDFAVLPNMAPFVTKVAIGKLKITVDKNDKYAAISGGYIDIRNNKVTMVANACEWPEEIDTERAEKAKARALKRLQNKEGDVFRAEIALKKAINRLSISK</sequence>
<comment type="caution">
    <text evidence="12">The sequence shown here is derived from an EMBL/GenBank/DDBJ whole genome shotgun (WGS) entry which is preliminary data.</text>
</comment>
<dbReference type="Gene3D" id="1.20.5.440">
    <property type="entry name" value="ATP synthase delta/epsilon subunit, C-terminal domain"/>
    <property type="match status" value="1"/>
</dbReference>
<name>A0A2U1E3D9_9FIRM</name>
<evidence type="ECO:0000256" key="4">
    <source>
        <dbReference type="ARBA" id="ARBA00023065"/>
    </source>
</evidence>